<dbReference type="CDD" id="cd18873">
    <property type="entry name" value="NUDIX_NadM_like"/>
    <property type="match status" value="1"/>
</dbReference>
<feature type="domain" description="Nudix hydrolase" evidence="2">
    <location>
        <begin position="20"/>
        <end position="134"/>
    </location>
</feature>
<name>A0A2T4DSV8_9BACT</name>
<dbReference type="Gene3D" id="3.90.79.10">
    <property type="entry name" value="Nucleoside Triphosphate Pyrophosphohydrolase"/>
    <property type="match status" value="1"/>
</dbReference>
<dbReference type="Pfam" id="PF21906">
    <property type="entry name" value="WHD_NrtR"/>
    <property type="match status" value="1"/>
</dbReference>
<gene>
    <name evidence="4" type="ORF">C9994_05355</name>
</gene>
<dbReference type="Gene3D" id="1.10.10.10">
    <property type="entry name" value="Winged helix-like DNA-binding domain superfamily/Winged helix DNA-binding domain"/>
    <property type="match status" value="1"/>
</dbReference>
<reference evidence="4 5" key="1">
    <citation type="submission" date="2018-03" db="EMBL/GenBank/DDBJ databases">
        <title>Cross-interface Injection: A General Nanoliter Liquid Handling Method Applied to Single Cells Genome Amplification Automated Nanoliter Liquid Handling Applied to Single Cell Multiple Displacement Amplification.</title>
        <authorList>
            <person name="Yun J."/>
            <person name="Xu P."/>
            <person name="Xu J."/>
            <person name="Dai X."/>
            <person name="Wang Y."/>
            <person name="Zheng X."/>
            <person name="Cao C."/>
            <person name="Yi Q."/>
            <person name="Zhu Y."/>
            <person name="Wang L."/>
            <person name="Dong Z."/>
            <person name="Huang Y."/>
            <person name="Huang L."/>
            <person name="Du W."/>
        </authorList>
    </citation>
    <scope>NUCLEOTIDE SEQUENCE [LARGE SCALE GENOMIC DNA]</scope>
    <source>
        <strain evidence="4 5">Z-D1-2</strain>
    </source>
</reference>
<dbReference type="SUPFAM" id="SSF46785">
    <property type="entry name" value="Winged helix' DNA-binding domain"/>
    <property type="match status" value="1"/>
</dbReference>
<accession>A0A2T4DSV8</accession>
<evidence type="ECO:0000259" key="3">
    <source>
        <dbReference type="Pfam" id="PF21906"/>
    </source>
</evidence>
<comment type="caution">
    <text evidence="4">The sequence shown here is derived from an EMBL/GenBank/DDBJ whole genome shotgun (WGS) entry which is preliminary data.</text>
</comment>
<evidence type="ECO:0000313" key="4">
    <source>
        <dbReference type="EMBL" id="PTB96890.1"/>
    </source>
</evidence>
<evidence type="ECO:0000259" key="2">
    <source>
        <dbReference type="Pfam" id="PF00293"/>
    </source>
</evidence>
<evidence type="ECO:0000313" key="5">
    <source>
        <dbReference type="Proteomes" id="UP000240608"/>
    </source>
</evidence>
<dbReference type="Proteomes" id="UP000240608">
    <property type="component" value="Unassembled WGS sequence"/>
</dbReference>
<evidence type="ECO:0000256" key="1">
    <source>
        <dbReference type="SAM" id="Phobius"/>
    </source>
</evidence>
<dbReference type="Pfam" id="PF00293">
    <property type="entry name" value="NUDIX"/>
    <property type="match status" value="1"/>
</dbReference>
<sequence length="239" mass="27639">MKKKTTINLPTYSQALPILVAVDCIIFGFIENQIKLLVFKREVEPYAGKWSLPGSFVDKKENISTAAKRILLELSNLKNVFLEQMHSFGDIGRDTGDRVISVAYWSLIKPEEGKSQTDIVIANHITKWVDINPLPELVLDHTEMVKMALQKLSERAKFKPIGLELLPSEFTLPQLLKVYEAIQQRTIDDRNFRKKILKSKLLIQLDKKDKSSSRKGAYLYKFDYNKYKQLQNEGYLFEI</sequence>
<dbReference type="InterPro" id="IPR015797">
    <property type="entry name" value="NUDIX_hydrolase-like_dom_sf"/>
</dbReference>
<keyword evidence="1" id="KW-0472">Membrane</keyword>
<feature type="transmembrane region" description="Helical" evidence="1">
    <location>
        <begin position="12"/>
        <end position="30"/>
    </location>
</feature>
<feature type="domain" description="NrtR DNA-binding winged helix" evidence="3">
    <location>
        <begin position="162"/>
        <end position="222"/>
    </location>
</feature>
<proteinExistence type="predicted"/>
<organism evidence="4 5">
    <name type="scientific">Marivirga lumbricoides</name>
    <dbReference type="NCBI Taxonomy" id="1046115"/>
    <lineage>
        <taxon>Bacteria</taxon>
        <taxon>Pseudomonadati</taxon>
        <taxon>Bacteroidota</taxon>
        <taxon>Cytophagia</taxon>
        <taxon>Cytophagales</taxon>
        <taxon>Marivirgaceae</taxon>
        <taxon>Marivirga</taxon>
    </lineage>
</organism>
<dbReference type="InterPro" id="IPR054105">
    <property type="entry name" value="WHD_NrtR"/>
</dbReference>
<dbReference type="InterPro" id="IPR036390">
    <property type="entry name" value="WH_DNA-bd_sf"/>
</dbReference>
<dbReference type="AlphaFoldDB" id="A0A2T4DSV8"/>
<dbReference type="InterPro" id="IPR000086">
    <property type="entry name" value="NUDIX_hydrolase_dom"/>
</dbReference>
<dbReference type="EMBL" id="PYVU01000032">
    <property type="protein sequence ID" value="PTB96890.1"/>
    <property type="molecule type" value="Genomic_DNA"/>
</dbReference>
<dbReference type="PANTHER" id="PTHR43736">
    <property type="entry name" value="ADP-RIBOSE PYROPHOSPHATASE"/>
    <property type="match status" value="1"/>
</dbReference>
<protein>
    <submittedName>
        <fullName evidence="4">DNA mismatch repair protein MutT</fullName>
    </submittedName>
</protein>
<dbReference type="PANTHER" id="PTHR43736:SF4">
    <property type="entry name" value="SLR1690 PROTEIN"/>
    <property type="match status" value="1"/>
</dbReference>
<keyword evidence="1" id="KW-1133">Transmembrane helix</keyword>
<keyword evidence="1" id="KW-0812">Transmembrane</keyword>
<dbReference type="SUPFAM" id="SSF55811">
    <property type="entry name" value="Nudix"/>
    <property type="match status" value="1"/>
</dbReference>
<dbReference type="InterPro" id="IPR036388">
    <property type="entry name" value="WH-like_DNA-bd_sf"/>
</dbReference>